<dbReference type="GO" id="GO:0016020">
    <property type="term" value="C:membrane"/>
    <property type="evidence" value="ECO:0007669"/>
    <property type="project" value="UniProtKB-SubCell"/>
</dbReference>
<dbReference type="Pfam" id="PF00213">
    <property type="entry name" value="OSCP"/>
    <property type="match status" value="1"/>
</dbReference>
<keyword evidence="7" id="KW-0066">ATP synthesis</keyword>
<keyword evidence="6" id="KW-0472">Membrane</keyword>
<dbReference type="EMBL" id="CM035430">
    <property type="protein sequence ID" value="KAH7298479.1"/>
    <property type="molecule type" value="Genomic_DNA"/>
</dbReference>
<dbReference type="InterPro" id="IPR000711">
    <property type="entry name" value="ATPase_OSCP/dsu"/>
</dbReference>
<comment type="caution">
    <text evidence="8">The sequence shown here is derived from an EMBL/GenBank/DDBJ whole genome shotgun (WGS) entry which is preliminary data.</text>
</comment>
<dbReference type="GO" id="GO:0046933">
    <property type="term" value="F:proton-transporting ATP synthase activity, rotational mechanism"/>
    <property type="evidence" value="ECO:0007669"/>
    <property type="project" value="InterPro"/>
</dbReference>
<dbReference type="SUPFAM" id="SSF47928">
    <property type="entry name" value="N-terminal domain of the delta subunit of the F1F0-ATP synthase"/>
    <property type="match status" value="1"/>
</dbReference>
<dbReference type="Proteomes" id="UP000825935">
    <property type="component" value="Chromosome 25"/>
</dbReference>
<dbReference type="PANTHER" id="PTHR11910">
    <property type="entry name" value="ATP SYNTHASE DELTA CHAIN"/>
    <property type="match status" value="1"/>
</dbReference>
<dbReference type="OrthoDB" id="10429548at2759"/>
<comment type="subcellular location">
    <subcellularLocation>
        <location evidence="1">Membrane</location>
    </subcellularLocation>
</comment>
<dbReference type="Gene3D" id="1.10.520.20">
    <property type="entry name" value="N-terminal domain of the delta subunit of the F1F0-ATP synthase"/>
    <property type="match status" value="1"/>
</dbReference>
<keyword evidence="5" id="KW-0406">Ion transport</keyword>
<evidence type="ECO:0000313" key="9">
    <source>
        <dbReference type="Proteomes" id="UP000825935"/>
    </source>
</evidence>
<sequence>MESLQNVGQVTPMIAASSAHSNLLPCSRSSFTPVSTPYLQQRYRHHHAAAKVAASDLHLRASSSFNGIKGEKDIDESCSSSAAARQSKGTTRIFMRSNAAAGYAAALAELGQSKRVLHLIHDDLKKLGTLLQQTTQVRNFLLHPSIEATHKKRILGRLAEEASFVPYTLRMLNLVVEKKGGGMLQDLVKEFMSIYRQIASTDVALVLSATQLDDAQLARVLHNIPHGMPSPMTGYIVDYGYR</sequence>
<keyword evidence="3" id="KW-0813">Transport</keyword>
<evidence type="ECO:0000256" key="3">
    <source>
        <dbReference type="ARBA" id="ARBA00022448"/>
    </source>
</evidence>
<proteinExistence type="inferred from homology"/>
<accession>A0A8T2RPQ9</accession>
<evidence type="ECO:0000256" key="7">
    <source>
        <dbReference type="ARBA" id="ARBA00023310"/>
    </source>
</evidence>
<evidence type="ECO:0000256" key="2">
    <source>
        <dbReference type="ARBA" id="ARBA00007046"/>
    </source>
</evidence>
<evidence type="ECO:0000256" key="6">
    <source>
        <dbReference type="ARBA" id="ARBA00023136"/>
    </source>
</evidence>
<keyword evidence="4" id="KW-0375">Hydrogen ion transport</keyword>
<protein>
    <submittedName>
        <fullName evidence="8">Uncharacterized protein</fullName>
    </submittedName>
</protein>
<evidence type="ECO:0000256" key="5">
    <source>
        <dbReference type="ARBA" id="ARBA00023065"/>
    </source>
</evidence>
<comment type="similarity">
    <text evidence="2">Belongs to the ATPase delta chain family.</text>
</comment>
<keyword evidence="9" id="KW-1185">Reference proteome</keyword>
<organism evidence="8 9">
    <name type="scientific">Ceratopteris richardii</name>
    <name type="common">Triangle waterfern</name>
    <dbReference type="NCBI Taxonomy" id="49495"/>
    <lineage>
        <taxon>Eukaryota</taxon>
        <taxon>Viridiplantae</taxon>
        <taxon>Streptophyta</taxon>
        <taxon>Embryophyta</taxon>
        <taxon>Tracheophyta</taxon>
        <taxon>Polypodiopsida</taxon>
        <taxon>Polypodiidae</taxon>
        <taxon>Polypodiales</taxon>
        <taxon>Pteridineae</taxon>
        <taxon>Pteridaceae</taxon>
        <taxon>Parkerioideae</taxon>
        <taxon>Ceratopteris</taxon>
    </lineage>
</organism>
<gene>
    <name evidence="8" type="ORF">KP509_25G045600</name>
</gene>
<evidence type="ECO:0000256" key="4">
    <source>
        <dbReference type="ARBA" id="ARBA00022781"/>
    </source>
</evidence>
<dbReference type="InterPro" id="IPR026015">
    <property type="entry name" value="ATP_synth_OSCP/delta_N_sf"/>
</dbReference>
<reference evidence="8" key="1">
    <citation type="submission" date="2021-08" db="EMBL/GenBank/DDBJ databases">
        <title>WGS assembly of Ceratopteris richardii.</title>
        <authorList>
            <person name="Marchant D.B."/>
            <person name="Chen G."/>
            <person name="Jenkins J."/>
            <person name="Shu S."/>
            <person name="Leebens-Mack J."/>
            <person name="Grimwood J."/>
            <person name="Schmutz J."/>
            <person name="Soltis P."/>
            <person name="Soltis D."/>
            <person name="Chen Z.-H."/>
        </authorList>
    </citation>
    <scope>NUCLEOTIDE SEQUENCE</scope>
    <source>
        <strain evidence="8">Whitten #5841</strain>
        <tissue evidence="8">Leaf</tissue>
    </source>
</reference>
<name>A0A8T2RPQ9_CERRI</name>
<evidence type="ECO:0000313" key="8">
    <source>
        <dbReference type="EMBL" id="KAH7298479.1"/>
    </source>
</evidence>
<dbReference type="NCBIfam" id="TIGR01145">
    <property type="entry name" value="ATP_synt_delta"/>
    <property type="match status" value="1"/>
</dbReference>
<evidence type="ECO:0000256" key="1">
    <source>
        <dbReference type="ARBA" id="ARBA00004370"/>
    </source>
</evidence>
<dbReference type="AlphaFoldDB" id="A0A8T2RPQ9"/>